<feature type="signal peptide" evidence="1">
    <location>
        <begin position="1"/>
        <end position="20"/>
    </location>
</feature>
<keyword evidence="1" id="KW-0732">Signal</keyword>
<accession>A0AAN8I2L1</accession>
<dbReference type="Proteomes" id="UP001316803">
    <property type="component" value="Unassembled WGS sequence"/>
</dbReference>
<gene>
    <name evidence="2" type="ORF">OHC33_010140</name>
</gene>
<dbReference type="AlphaFoldDB" id="A0AAN8I2L1"/>
<sequence>MRPTTLLLFTTLATSYPIYATLNIDKSTGALRPSSLITRQLDLLDLTASDNADSPTGSSTSVCGLLGCGSSSESASDVTSSSSSSACQALGGCYEFFYVFVALWVGEFDGFVVVYFAWWEQAEEVVGHVEYQR</sequence>
<name>A0AAN8I2L1_9EURO</name>
<evidence type="ECO:0000256" key="1">
    <source>
        <dbReference type="SAM" id="SignalP"/>
    </source>
</evidence>
<keyword evidence="3" id="KW-1185">Reference proteome</keyword>
<reference evidence="2 3" key="1">
    <citation type="submission" date="2022-12" db="EMBL/GenBank/DDBJ databases">
        <title>Genomic features and morphological characterization of a novel Knufia sp. strain isolated from spacecraft assembly facility.</title>
        <authorList>
            <person name="Teixeira M."/>
            <person name="Chander A.M."/>
            <person name="Stajich J.E."/>
            <person name="Venkateswaran K."/>
        </authorList>
    </citation>
    <scope>NUCLEOTIDE SEQUENCE [LARGE SCALE GENOMIC DNA]</scope>
    <source>
        <strain evidence="2 3">FJI-L2-BK-P2</strain>
    </source>
</reference>
<evidence type="ECO:0000313" key="2">
    <source>
        <dbReference type="EMBL" id="KAK5948889.1"/>
    </source>
</evidence>
<protein>
    <submittedName>
        <fullName evidence="2">Uncharacterized protein</fullName>
    </submittedName>
</protein>
<organism evidence="2 3">
    <name type="scientific">Knufia fluminis</name>
    <dbReference type="NCBI Taxonomy" id="191047"/>
    <lineage>
        <taxon>Eukaryota</taxon>
        <taxon>Fungi</taxon>
        <taxon>Dikarya</taxon>
        <taxon>Ascomycota</taxon>
        <taxon>Pezizomycotina</taxon>
        <taxon>Eurotiomycetes</taxon>
        <taxon>Chaetothyriomycetidae</taxon>
        <taxon>Chaetothyriales</taxon>
        <taxon>Trichomeriaceae</taxon>
        <taxon>Knufia</taxon>
    </lineage>
</organism>
<dbReference type="EMBL" id="JAKLMC020000042">
    <property type="protein sequence ID" value="KAK5948889.1"/>
    <property type="molecule type" value="Genomic_DNA"/>
</dbReference>
<evidence type="ECO:0000313" key="3">
    <source>
        <dbReference type="Proteomes" id="UP001316803"/>
    </source>
</evidence>
<feature type="chain" id="PRO_5042913963" evidence="1">
    <location>
        <begin position="21"/>
        <end position="133"/>
    </location>
</feature>
<comment type="caution">
    <text evidence="2">The sequence shown here is derived from an EMBL/GenBank/DDBJ whole genome shotgun (WGS) entry which is preliminary data.</text>
</comment>
<proteinExistence type="predicted"/>